<feature type="compositionally biased region" description="Basic and acidic residues" evidence="5">
    <location>
        <begin position="236"/>
        <end position="275"/>
    </location>
</feature>
<evidence type="ECO:0000256" key="5">
    <source>
        <dbReference type="SAM" id="MobiDB-lite"/>
    </source>
</evidence>
<feature type="region of interest" description="Disordered" evidence="5">
    <location>
        <begin position="226"/>
        <end position="275"/>
    </location>
</feature>
<evidence type="ECO:0000313" key="6">
    <source>
        <dbReference type="EMBL" id="RXK42325.1"/>
    </source>
</evidence>
<accession>A0A4Q1BW03</accession>
<dbReference type="SUPFAM" id="SSF54211">
    <property type="entry name" value="Ribosomal protein S5 domain 2-like"/>
    <property type="match status" value="1"/>
</dbReference>
<reference evidence="6 7" key="1">
    <citation type="submission" date="2016-06" db="EMBL/GenBank/DDBJ databases">
        <title>Evolution of pathogenesis and genome organization in the Tremellales.</title>
        <authorList>
            <person name="Cuomo C."/>
            <person name="Litvintseva A."/>
            <person name="Heitman J."/>
            <person name="Chen Y."/>
            <person name="Sun S."/>
            <person name="Springer D."/>
            <person name="Dromer F."/>
            <person name="Young S."/>
            <person name="Zeng Q."/>
            <person name="Chapman S."/>
            <person name="Gujja S."/>
            <person name="Saif S."/>
            <person name="Birren B."/>
        </authorList>
    </citation>
    <scope>NUCLEOTIDE SEQUENCE [LARGE SCALE GENOMIC DNA]</scope>
    <source>
        <strain evidence="6 7">ATCC 28783</strain>
    </source>
</reference>
<feature type="region of interest" description="Disordered" evidence="5">
    <location>
        <begin position="30"/>
        <end position="54"/>
    </location>
</feature>
<dbReference type="InterPro" id="IPR020568">
    <property type="entry name" value="Ribosomal_Su5_D2-typ_SF"/>
</dbReference>
<evidence type="ECO:0000313" key="7">
    <source>
        <dbReference type="Proteomes" id="UP000289152"/>
    </source>
</evidence>
<name>A0A4Q1BW03_TREME</name>
<dbReference type="VEuPathDB" id="FungiDB:TREMEDRAFT_44744"/>
<feature type="compositionally biased region" description="Pro residues" evidence="5">
    <location>
        <begin position="35"/>
        <end position="48"/>
    </location>
</feature>
<keyword evidence="7" id="KW-1185">Reference proteome</keyword>
<evidence type="ECO:0000256" key="4">
    <source>
        <dbReference type="RuleBase" id="RU003815"/>
    </source>
</evidence>
<dbReference type="InterPro" id="IPR000754">
    <property type="entry name" value="Ribosomal_uS9"/>
</dbReference>
<dbReference type="InParanoid" id="A0A4Q1BW03"/>
<dbReference type="Proteomes" id="UP000289152">
    <property type="component" value="Unassembled WGS sequence"/>
</dbReference>
<dbReference type="PANTHER" id="PTHR21569">
    <property type="entry name" value="RIBOSOMAL PROTEIN S9"/>
    <property type="match status" value="1"/>
</dbReference>
<dbReference type="InterPro" id="IPR014721">
    <property type="entry name" value="Ribsml_uS5_D2-typ_fold_subgr"/>
</dbReference>
<keyword evidence="3 4" id="KW-0687">Ribonucleoprotein</keyword>
<dbReference type="EMBL" id="SDIL01000002">
    <property type="protein sequence ID" value="RXK42325.1"/>
    <property type="molecule type" value="Genomic_DNA"/>
</dbReference>
<dbReference type="GO" id="GO:0006412">
    <property type="term" value="P:translation"/>
    <property type="evidence" value="ECO:0007669"/>
    <property type="project" value="InterPro"/>
</dbReference>
<dbReference type="OrthoDB" id="10254627at2759"/>
<dbReference type="PANTHER" id="PTHR21569:SF1">
    <property type="entry name" value="SMALL RIBOSOMAL SUBUNIT PROTEIN US9M"/>
    <property type="match status" value="1"/>
</dbReference>
<keyword evidence="2 4" id="KW-0689">Ribosomal protein</keyword>
<organism evidence="6 7">
    <name type="scientific">Tremella mesenterica</name>
    <name type="common">Jelly fungus</name>
    <dbReference type="NCBI Taxonomy" id="5217"/>
    <lineage>
        <taxon>Eukaryota</taxon>
        <taxon>Fungi</taxon>
        <taxon>Dikarya</taxon>
        <taxon>Basidiomycota</taxon>
        <taxon>Agaricomycotina</taxon>
        <taxon>Tremellomycetes</taxon>
        <taxon>Tremellales</taxon>
        <taxon>Tremellaceae</taxon>
        <taxon>Tremella</taxon>
    </lineage>
</organism>
<comment type="caution">
    <text evidence="6">The sequence shown here is derived from an EMBL/GenBank/DDBJ whole genome shotgun (WGS) entry which is preliminary data.</text>
</comment>
<dbReference type="PROSITE" id="PS00360">
    <property type="entry name" value="RIBOSOMAL_S9"/>
    <property type="match status" value="1"/>
</dbReference>
<dbReference type="InterPro" id="IPR020574">
    <property type="entry name" value="Ribosomal_uS9_CS"/>
</dbReference>
<dbReference type="GO" id="GO:0005763">
    <property type="term" value="C:mitochondrial small ribosomal subunit"/>
    <property type="evidence" value="ECO:0007669"/>
    <property type="project" value="TreeGrafter"/>
</dbReference>
<evidence type="ECO:0000256" key="2">
    <source>
        <dbReference type="ARBA" id="ARBA00022980"/>
    </source>
</evidence>
<dbReference type="Pfam" id="PF00380">
    <property type="entry name" value="Ribosomal_S9"/>
    <property type="match status" value="1"/>
</dbReference>
<gene>
    <name evidence="6" type="ORF">M231_00315</name>
</gene>
<evidence type="ECO:0000256" key="1">
    <source>
        <dbReference type="ARBA" id="ARBA00005251"/>
    </source>
</evidence>
<comment type="similarity">
    <text evidence="1 4">Belongs to the universal ribosomal protein uS9 family.</text>
</comment>
<dbReference type="STRING" id="5217.A0A4Q1BW03"/>
<evidence type="ECO:0000256" key="3">
    <source>
        <dbReference type="ARBA" id="ARBA00023274"/>
    </source>
</evidence>
<dbReference type="AlphaFoldDB" id="A0A4Q1BW03"/>
<dbReference type="GO" id="GO:0003735">
    <property type="term" value="F:structural constituent of ribosome"/>
    <property type="evidence" value="ECO:0007669"/>
    <property type="project" value="InterPro"/>
</dbReference>
<sequence>MSLLTLSCLSGPSLLPLTLLPKTTFRSYITTPYTPHAPPSSRRPPRPSSPAHFTGHPTLHTALSELRTTLQEAQTLLRQDHIYPLPTSLPYLQPPATSWIQRDELAVRFSCRIRTKSHNAVVELLNEMHHLRHVASVAGADQAAVKLAEALNEYERIKDREGVMKGKEDNDKNGVDEYGRSFGFGRRKESSARVWLIPTKFSRNVFNPINKDKVFDTSSVNPEVDNITTTQQVGQEVKDDVSAESEKVVDTEQSKSSKQDDISLRGKVTNESEEKVESNQIPIAQVLINHQPLSTYLSRISDRETILRPLRLARVLGGYNIFALVRGGGTTGQAGAITLGLARALAVMREDSRRILFRGE</sequence>
<dbReference type="Gene3D" id="3.30.230.10">
    <property type="match status" value="1"/>
</dbReference>
<proteinExistence type="inferred from homology"/>
<dbReference type="GO" id="GO:0003723">
    <property type="term" value="F:RNA binding"/>
    <property type="evidence" value="ECO:0007669"/>
    <property type="project" value="TreeGrafter"/>
</dbReference>
<protein>
    <submittedName>
        <fullName evidence="6">Uncharacterized protein</fullName>
    </submittedName>
</protein>